<dbReference type="RefSeq" id="WP_214625233.1">
    <property type="nucleotide sequence ID" value="NZ_JAHGAW010000013.1"/>
</dbReference>
<gene>
    <name evidence="2" type="ORF">KK488_18725</name>
</gene>
<reference evidence="2" key="1">
    <citation type="submission" date="2021-05" db="EMBL/GenBank/DDBJ databases">
        <title>Genome of Sphingobium sp. strain.</title>
        <authorList>
            <person name="Fan R."/>
        </authorList>
    </citation>
    <scope>NUCLEOTIDE SEQUENCE</scope>
    <source>
        <strain evidence="2">H33</strain>
    </source>
</reference>
<name>A0A9X1IT65_9SPHN</name>
<dbReference type="InterPro" id="IPR032609">
    <property type="entry name" value="DUF4893"/>
</dbReference>
<keyword evidence="1" id="KW-0732">Signal</keyword>
<keyword evidence="3" id="KW-1185">Reference proteome</keyword>
<dbReference type="Proteomes" id="UP001138757">
    <property type="component" value="Unassembled WGS sequence"/>
</dbReference>
<evidence type="ECO:0000313" key="3">
    <source>
        <dbReference type="Proteomes" id="UP001138757"/>
    </source>
</evidence>
<proteinExistence type="predicted"/>
<sequence>MLLAALAALSACASRPQAVLKTPTPVAAFTLPKTGWQAIVTSEDDQRVAHLPATWADALAASKRYSKQIAREGDLLQPGAARNYPAPPPGSYRCRLVKIGVAQGREPAFQAFPEYFCHVRGDRAGALFFTKQTGTELPGGWLHEDGERRLVLTGAKQHGVNDAPLVYGSEPNRDLVGVVERIGPFRWRLVLPWRGPREGLDIYELTPVPIEQQAAEPAPMDGATRQ</sequence>
<comment type="caution">
    <text evidence="2">The sequence shown here is derived from an EMBL/GenBank/DDBJ whole genome shotgun (WGS) entry which is preliminary data.</text>
</comment>
<organism evidence="2 3">
    <name type="scientific">Sphingobium nicotianae</name>
    <dbReference type="NCBI Taxonomy" id="2782607"/>
    <lineage>
        <taxon>Bacteria</taxon>
        <taxon>Pseudomonadati</taxon>
        <taxon>Pseudomonadota</taxon>
        <taxon>Alphaproteobacteria</taxon>
        <taxon>Sphingomonadales</taxon>
        <taxon>Sphingomonadaceae</taxon>
        <taxon>Sphingobium</taxon>
    </lineage>
</organism>
<accession>A0A9X1IT65</accession>
<feature type="chain" id="PRO_5040999264" evidence="1">
    <location>
        <begin position="19"/>
        <end position="226"/>
    </location>
</feature>
<protein>
    <submittedName>
        <fullName evidence="2">DUF4893 domain-containing protein</fullName>
    </submittedName>
</protein>
<dbReference type="AlphaFoldDB" id="A0A9X1IT65"/>
<dbReference type="EMBL" id="JAHGAW010000013">
    <property type="protein sequence ID" value="MBT2188985.1"/>
    <property type="molecule type" value="Genomic_DNA"/>
</dbReference>
<dbReference type="Pfam" id="PF16233">
    <property type="entry name" value="DUF4893"/>
    <property type="match status" value="1"/>
</dbReference>
<evidence type="ECO:0000256" key="1">
    <source>
        <dbReference type="SAM" id="SignalP"/>
    </source>
</evidence>
<feature type="signal peptide" evidence="1">
    <location>
        <begin position="1"/>
        <end position="18"/>
    </location>
</feature>
<evidence type="ECO:0000313" key="2">
    <source>
        <dbReference type="EMBL" id="MBT2188985.1"/>
    </source>
</evidence>